<evidence type="ECO:0000313" key="4">
    <source>
        <dbReference type="Proteomes" id="UP000006753"/>
    </source>
</evidence>
<feature type="region of interest" description="Disordered" evidence="1">
    <location>
        <begin position="213"/>
        <end position="372"/>
    </location>
</feature>
<organism evidence="3 4">
    <name type="scientific">Marssonina brunnea f. sp. multigermtubi (strain MB_m1)</name>
    <name type="common">Marssonina leaf spot fungus</name>
    <dbReference type="NCBI Taxonomy" id="1072389"/>
    <lineage>
        <taxon>Eukaryota</taxon>
        <taxon>Fungi</taxon>
        <taxon>Dikarya</taxon>
        <taxon>Ascomycota</taxon>
        <taxon>Pezizomycotina</taxon>
        <taxon>Leotiomycetes</taxon>
        <taxon>Helotiales</taxon>
        <taxon>Drepanopezizaceae</taxon>
        <taxon>Drepanopeziza</taxon>
    </lineage>
</organism>
<dbReference type="InParanoid" id="K1XPC0"/>
<evidence type="ECO:0000313" key="3">
    <source>
        <dbReference type="EMBL" id="EKD14354.1"/>
    </source>
</evidence>
<dbReference type="OMA" id="PHNIRYS"/>
<feature type="compositionally biased region" description="Acidic residues" evidence="1">
    <location>
        <begin position="1030"/>
        <end position="1039"/>
    </location>
</feature>
<feature type="compositionally biased region" description="Polar residues" evidence="1">
    <location>
        <begin position="682"/>
        <end position="714"/>
    </location>
</feature>
<feature type="region of interest" description="Disordered" evidence="1">
    <location>
        <begin position="873"/>
        <end position="946"/>
    </location>
</feature>
<feature type="region of interest" description="Disordered" evidence="1">
    <location>
        <begin position="592"/>
        <end position="612"/>
    </location>
</feature>
<protein>
    <recommendedName>
        <fullName evidence="2">Putative zinc-finger domain-containing protein</fullName>
    </recommendedName>
</protein>
<feature type="region of interest" description="Disordered" evidence="1">
    <location>
        <begin position="746"/>
        <end position="771"/>
    </location>
</feature>
<feature type="compositionally biased region" description="Low complexity" evidence="1">
    <location>
        <begin position="895"/>
        <end position="911"/>
    </location>
</feature>
<name>K1XPC0_MARBU</name>
<feature type="compositionally biased region" description="Polar residues" evidence="1">
    <location>
        <begin position="298"/>
        <end position="314"/>
    </location>
</feature>
<dbReference type="GO" id="GO:0005634">
    <property type="term" value="C:nucleus"/>
    <property type="evidence" value="ECO:0007669"/>
    <property type="project" value="TreeGrafter"/>
</dbReference>
<feature type="compositionally biased region" description="Polar residues" evidence="1">
    <location>
        <begin position="22"/>
        <end position="32"/>
    </location>
</feature>
<proteinExistence type="predicted"/>
<keyword evidence="4" id="KW-1185">Reference proteome</keyword>
<feature type="region of interest" description="Disordered" evidence="1">
    <location>
        <begin position="1025"/>
        <end position="1102"/>
    </location>
</feature>
<dbReference type="HOGENOM" id="CLU_006646_0_0_1"/>
<evidence type="ECO:0000259" key="2">
    <source>
        <dbReference type="Pfam" id="PF10650"/>
    </source>
</evidence>
<dbReference type="PANTHER" id="PTHR21563">
    <property type="entry name" value="ZINC FINGER C3H1 DOMAIN-CONTAINING PROTEIN"/>
    <property type="match status" value="1"/>
</dbReference>
<feature type="compositionally biased region" description="Basic and acidic residues" evidence="1">
    <location>
        <begin position="449"/>
        <end position="460"/>
    </location>
</feature>
<feature type="compositionally biased region" description="Polar residues" evidence="1">
    <location>
        <begin position="430"/>
        <end position="448"/>
    </location>
</feature>
<feature type="compositionally biased region" description="Low complexity" evidence="1">
    <location>
        <begin position="592"/>
        <end position="608"/>
    </location>
</feature>
<dbReference type="KEGG" id="mbe:MBM_07584"/>
<dbReference type="PANTHER" id="PTHR21563:SF3">
    <property type="entry name" value="ZINC FINGER C3H1 DOMAIN-CONTAINING PROTEIN"/>
    <property type="match status" value="1"/>
</dbReference>
<feature type="region of interest" description="Disordered" evidence="1">
    <location>
        <begin position="1"/>
        <end position="32"/>
    </location>
</feature>
<dbReference type="InterPro" id="IPR039278">
    <property type="entry name" value="Red1"/>
</dbReference>
<dbReference type="Proteomes" id="UP000006753">
    <property type="component" value="Unassembled WGS sequence"/>
</dbReference>
<feature type="region of interest" description="Disordered" evidence="1">
    <location>
        <begin position="427"/>
        <end position="460"/>
    </location>
</feature>
<dbReference type="GO" id="GO:0000178">
    <property type="term" value="C:exosome (RNase complex)"/>
    <property type="evidence" value="ECO:0007669"/>
    <property type="project" value="TreeGrafter"/>
</dbReference>
<feature type="region of interest" description="Disordered" evidence="1">
    <location>
        <begin position="151"/>
        <end position="178"/>
    </location>
</feature>
<feature type="region of interest" description="Disordered" evidence="1">
    <location>
        <begin position="682"/>
        <end position="718"/>
    </location>
</feature>
<feature type="compositionally biased region" description="Basic and acidic residues" evidence="1">
    <location>
        <begin position="873"/>
        <end position="888"/>
    </location>
</feature>
<sequence>MPSYGYRDQQAINPQYLPPTYPNQYDSQQGQPQMAPHYDAAMAAYGYNRAAPSFSASAIASGVPPLPIFQGWNQDSMPLPPYTTPQAQTQAQAPTQYTGYNNTAFNSNAQQNTQYYAPTAQPSYQQQAPEVRPYEQGEQREGGFDDEITRATHTPSAGYGAPQYLENGGNSSGGTGYTDSAQRAVYSKPRDYTPGMQEAILYENVPQLISLPANSYSFPPRDSSQSRSQQTGSYPPYVPQSGTGYEELPKPGSYKQSQNGWSHNGAHGSVDADAGSSIPLDNLTNGYQQPSKRKFPSVSGNIDDQLAGQSNRSRTLGKAGFTSTPGNVVSQVAGRTNGQANGHRAGLPVISKDVDNPQSEQRNGIESSSKSTVAANFGDISRVAEIRKKAQGAILNLWPYDVRYQTYIDEGFSEEVIGSLFDELKMSRNPPANITTNSSGKMGNSSPQKENEPEDRNQKENRALEENNVQLAAKPAALTEKEKALQSKLEALRKSREERAQRAAAKIVNKPQPQPPLPTTVPTSPADPPKYTPPTITTTTQSAPLLTSVSPLLSKTQPQSKKIDASSTSSTMVMQQQTSIIPGLFLASPAAANTPTATPTTAPSTMPPLNDRSVRKRPVAADFDKPIPTAAPYKRPFGQSRVDHTLVIDVSDEEEEEEEEDVAMDLESQADQDSPVMPTTNMAAQRSSSFPNPSLTTRQHITPSPNLSAKNTPPASGAAVNYTAGVQDLGRVENELKELKKKIADAERRQKAKQNVNARQPAPINPGPSKVDALVNTQKKAEIADTKIALEQQRVFNAKADESAKAEEVKKIETEQKRLRRAKIAADLPRVDAAVFESRSKLEQIRAQLAEAEAEHQRELEGRRLLDEEMKRLGEEAEEHLQSEKDKLNQLNQQASASSEEPSHSSSTTTAGVEVFKTPQSDQDPPASSEVVMSPGLPEEPVTIDSGTQAVTNLSTGLGEVLSAAHTQVVSQGQAQTSVDHTIKQVDGLDVVAPAEEPTGSKGGISTDRALEAALQEAVRADTDAHANGEDDMDIDDFYAPDPSQLPSESVSEHMDKGTHSPEYSPELDRTIVKAPDREPDDYEPPEAAPPDTDMEEPYSPPFSPAPPQITDSVPAETSASTIPHVSETLLPKGTSATNLNDVQADVVEDGEISNTPEVDTAQAVANEVGRSKEKALDSVAVLPQVSQMVEVSSESCNKPDFYTPYESPLKRFAAYRFHPNFKQDIAGGLRSKTYSHKIQPNQEFCRWELSGGICNDATCEEQHFRDIALPDDAILTALGSPAEFTGEQRELFCAGLRAVLLDLRVRKIRDFEIIAAEIVAHRAKFLGDKSKVLATLEGTTI</sequence>
<dbReference type="eggNOG" id="KOG4839">
    <property type="taxonomic scope" value="Eukaryota"/>
</dbReference>
<feature type="region of interest" description="Disordered" evidence="1">
    <location>
        <begin position="493"/>
        <end position="528"/>
    </location>
</feature>
<dbReference type="OrthoDB" id="1922977at2759"/>
<feature type="compositionally biased region" description="Polar residues" evidence="1">
    <location>
        <begin position="356"/>
        <end position="372"/>
    </location>
</feature>
<feature type="compositionally biased region" description="Basic and acidic residues" evidence="1">
    <location>
        <begin position="1051"/>
        <end position="1060"/>
    </location>
</feature>
<accession>K1XPC0</accession>
<reference evidence="3 4" key="1">
    <citation type="journal article" date="2012" name="BMC Genomics">
        <title>Sequencing the genome of Marssonina brunnea reveals fungus-poplar co-evolution.</title>
        <authorList>
            <person name="Zhu S."/>
            <person name="Cao Y.-Z."/>
            <person name="Jiang C."/>
            <person name="Tan B.-Y."/>
            <person name="Wang Z."/>
            <person name="Feng S."/>
            <person name="Zhang L."/>
            <person name="Su X.-H."/>
            <person name="Brejova B."/>
            <person name="Vinar T."/>
            <person name="Xu M."/>
            <person name="Wang M.-X."/>
            <person name="Zhang S.-G."/>
            <person name="Huang M.-R."/>
            <person name="Wu R."/>
            <person name="Zhou Y."/>
        </authorList>
    </citation>
    <scope>NUCLEOTIDE SEQUENCE [LARGE SCALE GENOMIC DNA]</scope>
    <source>
        <strain evidence="3 4">MB_m1</strain>
    </source>
</reference>
<evidence type="ECO:0000256" key="1">
    <source>
        <dbReference type="SAM" id="MobiDB-lite"/>
    </source>
</evidence>
<gene>
    <name evidence="3" type="ORF">MBM_07584</name>
</gene>
<feature type="domain" description="Putative zinc-finger" evidence="2">
    <location>
        <begin position="1245"/>
        <end position="1266"/>
    </location>
</feature>
<dbReference type="Pfam" id="PF10650">
    <property type="entry name" value="zf-C3H1"/>
    <property type="match status" value="1"/>
</dbReference>
<feature type="compositionally biased region" description="Basic and acidic residues" evidence="1">
    <location>
        <begin position="1067"/>
        <end position="1078"/>
    </location>
</feature>
<dbReference type="STRING" id="1072389.K1XPC0"/>
<dbReference type="GeneID" id="18763519"/>
<dbReference type="EMBL" id="JH921446">
    <property type="protein sequence ID" value="EKD14354.1"/>
    <property type="molecule type" value="Genomic_DNA"/>
</dbReference>
<feature type="compositionally biased region" description="Polar residues" evidence="1">
    <location>
        <begin position="321"/>
        <end position="340"/>
    </location>
</feature>
<dbReference type="InterPro" id="IPR019607">
    <property type="entry name" value="Putative_zinc-finger_domain"/>
</dbReference>
<feature type="compositionally biased region" description="Pro residues" evidence="1">
    <location>
        <begin position="512"/>
        <end position="528"/>
    </location>
</feature>